<feature type="region of interest" description="Disordered" evidence="1">
    <location>
        <begin position="537"/>
        <end position="564"/>
    </location>
</feature>
<protein>
    <recommendedName>
        <fullName evidence="2">DUF4371 domain-containing protein</fullName>
    </recommendedName>
</protein>
<comment type="caution">
    <text evidence="3">The sequence shown here is derived from an EMBL/GenBank/DDBJ whole genome shotgun (WGS) entry which is preliminary data.</text>
</comment>
<feature type="compositionally biased region" description="Basic and acidic residues" evidence="1">
    <location>
        <begin position="546"/>
        <end position="558"/>
    </location>
</feature>
<name>A0ABQ8S5Z5_PERAM</name>
<dbReference type="InterPro" id="IPR025398">
    <property type="entry name" value="DUF4371"/>
</dbReference>
<dbReference type="PANTHER" id="PTHR45749">
    <property type="match status" value="1"/>
</dbReference>
<dbReference type="InterPro" id="IPR012337">
    <property type="entry name" value="RNaseH-like_sf"/>
</dbReference>
<feature type="compositionally biased region" description="Basic and acidic residues" evidence="1">
    <location>
        <begin position="27"/>
        <end position="49"/>
    </location>
</feature>
<evidence type="ECO:0000259" key="2">
    <source>
        <dbReference type="Pfam" id="PF14291"/>
    </source>
</evidence>
<reference evidence="3 4" key="1">
    <citation type="journal article" date="2022" name="Allergy">
        <title>Genome assembly and annotation of Periplaneta americana reveal a comprehensive cockroach allergen profile.</title>
        <authorList>
            <person name="Wang L."/>
            <person name="Xiong Q."/>
            <person name="Saelim N."/>
            <person name="Wang L."/>
            <person name="Nong W."/>
            <person name="Wan A.T."/>
            <person name="Shi M."/>
            <person name="Liu X."/>
            <person name="Cao Q."/>
            <person name="Hui J.H.L."/>
            <person name="Sookrung N."/>
            <person name="Leung T.F."/>
            <person name="Tungtrongchitr A."/>
            <person name="Tsui S.K.W."/>
        </authorList>
    </citation>
    <scope>NUCLEOTIDE SEQUENCE [LARGE SCALE GENOMIC DNA]</scope>
    <source>
        <strain evidence="3">PWHHKU_190912</strain>
    </source>
</reference>
<feature type="region of interest" description="Disordered" evidence="1">
    <location>
        <begin position="1"/>
        <end position="60"/>
    </location>
</feature>
<dbReference type="Pfam" id="PF14291">
    <property type="entry name" value="DUF4371"/>
    <property type="match status" value="1"/>
</dbReference>
<sequence length="564" mass="63274">MMGLCKGSNEPPGSLKAISKVKPTNWNKHDTAKSGKRTAENNRQGEKNNTEGTNVQRGNKKIQMMLKHKSSKARKSEDQWWKVRQSTGTRQLMETKQGREQDGSQIANSDDARLLKYIKLPRSGTWFGDWERLQDIIRMNNGTKQLLDSEHKKRSETEIEKSEEILSMQGRQSVDIQRGVRRKQEDGKNRNVWNAGTRAGKDTNESVRESEGIIHEKKERGREELELGEVGKELKLILGILRAEYEVLLTGNEAEHLETSTVFKGISNRIQNDLIQAVGSTVLSAIKQEIIEVPFVAVMVDETSDVANKAQFSIVLRYVHEGEIKERFLGFCDISSDKHAQAIAELIRHFLSEFGCNEKFIAQTYDGAATMAGNLNGVQALIKVTHPEALFFHCYAHNQANDILYCQEKIQETRCSIAALRDDYEGVFQETVSQVGEPPKRKISTINASIAKCLIILITTWMREGLNFSSVDLAVRSAKVLTCYGTKIVLQWLKEGKLVTNKISQLGPMDPSTNSRCGPPDILGVCVNEVATKRPRPTSQLLASRPHAEAEVDDHPTRMEVSCG</sequence>
<dbReference type="EMBL" id="JAJSOF020000036">
    <property type="protein sequence ID" value="KAJ4429304.1"/>
    <property type="molecule type" value="Genomic_DNA"/>
</dbReference>
<feature type="region of interest" description="Disordered" evidence="1">
    <location>
        <begin position="167"/>
        <end position="211"/>
    </location>
</feature>
<organism evidence="3 4">
    <name type="scientific">Periplaneta americana</name>
    <name type="common">American cockroach</name>
    <name type="synonym">Blatta americana</name>
    <dbReference type="NCBI Taxonomy" id="6978"/>
    <lineage>
        <taxon>Eukaryota</taxon>
        <taxon>Metazoa</taxon>
        <taxon>Ecdysozoa</taxon>
        <taxon>Arthropoda</taxon>
        <taxon>Hexapoda</taxon>
        <taxon>Insecta</taxon>
        <taxon>Pterygota</taxon>
        <taxon>Neoptera</taxon>
        <taxon>Polyneoptera</taxon>
        <taxon>Dictyoptera</taxon>
        <taxon>Blattodea</taxon>
        <taxon>Blattoidea</taxon>
        <taxon>Blattidae</taxon>
        <taxon>Blattinae</taxon>
        <taxon>Periplaneta</taxon>
    </lineage>
</organism>
<evidence type="ECO:0000256" key="1">
    <source>
        <dbReference type="SAM" id="MobiDB-lite"/>
    </source>
</evidence>
<dbReference type="SUPFAM" id="SSF53098">
    <property type="entry name" value="Ribonuclease H-like"/>
    <property type="match status" value="1"/>
</dbReference>
<accession>A0ABQ8S5Z5</accession>
<proteinExistence type="predicted"/>
<evidence type="ECO:0000313" key="4">
    <source>
        <dbReference type="Proteomes" id="UP001148838"/>
    </source>
</evidence>
<feature type="domain" description="DUF4371" evidence="2">
    <location>
        <begin position="267"/>
        <end position="377"/>
    </location>
</feature>
<dbReference type="PANTHER" id="PTHR45749:SF28">
    <property type="entry name" value="ZINC FINGER MYM-TYPE PROTEIN 1-LIKE-RELATED"/>
    <property type="match status" value="1"/>
</dbReference>
<keyword evidence="4" id="KW-1185">Reference proteome</keyword>
<gene>
    <name evidence="3" type="ORF">ANN_26308</name>
</gene>
<evidence type="ECO:0000313" key="3">
    <source>
        <dbReference type="EMBL" id="KAJ4429304.1"/>
    </source>
</evidence>
<feature type="compositionally biased region" description="Basic and acidic residues" evidence="1">
    <location>
        <begin position="199"/>
        <end position="211"/>
    </location>
</feature>
<dbReference type="Proteomes" id="UP001148838">
    <property type="component" value="Unassembled WGS sequence"/>
</dbReference>